<evidence type="ECO:0000313" key="2">
    <source>
        <dbReference type="Proteomes" id="UP000276776"/>
    </source>
</evidence>
<proteinExistence type="predicted"/>
<dbReference type="OMA" id="VRTEVIF"/>
<reference evidence="3" key="1">
    <citation type="submission" date="2017-02" db="UniProtKB">
        <authorList>
            <consortium name="WormBaseParasite"/>
        </authorList>
    </citation>
    <scope>IDENTIFICATION</scope>
</reference>
<accession>A0A0N5CPM9</accession>
<dbReference type="EMBL" id="UYYF01000391">
    <property type="protein sequence ID" value="VDM97980.1"/>
    <property type="molecule type" value="Genomic_DNA"/>
</dbReference>
<evidence type="ECO:0000313" key="3">
    <source>
        <dbReference type="WBParaSite" id="TCLT_0000217701-mRNA-1"/>
    </source>
</evidence>
<dbReference type="WBParaSite" id="TCLT_0000217701-mRNA-1">
    <property type="protein sequence ID" value="TCLT_0000217701-mRNA-1"/>
    <property type="gene ID" value="TCLT_0000217701"/>
</dbReference>
<name>A0A0N5CPM9_THECL</name>
<keyword evidence="2" id="KW-1185">Reference proteome</keyword>
<dbReference type="AlphaFoldDB" id="A0A0N5CPM9"/>
<reference evidence="1 2" key="2">
    <citation type="submission" date="2018-11" db="EMBL/GenBank/DDBJ databases">
        <authorList>
            <consortium name="Pathogen Informatics"/>
        </authorList>
    </citation>
    <scope>NUCLEOTIDE SEQUENCE [LARGE SCALE GENOMIC DNA]</scope>
</reference>
<dbReference type="Proteomes" id="UP000276776">
    <property type="component" value="Unassembled WGS sequence"/>
</dbReference>
<evidence type="ECO:0000313" key="1">
    <source>
        <dbReference type="EMBL" id="VDM97980.1"/>
    </source>
</evidence>
<organism evidence="3">
    <name type="scientific">Thelazia callipaeda</name>
    <name type="common">Oriental eyeworm</name>
    <name type="synonym">Parasitic nematode</name>
    <dbReference type="NCBI Taxonomy" id="103827"/>
    <lineage>
        <taxon>Eukaryota</taxon>
        <taxon>Metazoa</taxon>
        <taxon>Ecdysozoa</taxon>
        <taxon>Nematoda</taxon>
        <taxon>Chromadorea</taxon>
        <taxon>Rhabditida</taxon>
        <taxon>Spirurina</taxon>
        <taxon>Spiruromorpha</taxon>
        <taxon>Thelazioidea</taxon>
        <taxon>Thelaziidae</taxon>
        <taxon>Thelazia</taxon>
    </lineage>
</organism>
<dbReference type="OrthoDB" id="5796350at2759"/>
<gene>
    <name evidence="1" type="ORF">TCLT_LOCUS2178</name>
</gene>
<sequence length="706" mass="80266">MTTTQKLAEGIVTHCNDRYARVWIEAEKAEKEIYFDYGSRNFDLGDWLMASTKRDDFFKIKPCLETRVSNASGGVVQVKTEVVFGKFNEKIRHGTIITSKHFGRVAVFTPFTGIVADTVYRVFVERIPRGCWNEQENCVYWFVSSNQIPDRCRQMISFTGNVQLSNPLVGVVVSKTERFTFVWTPTLGEGICSSDENLTIGKWIKFMFSSCRGYRNNKNINFHIVNWTSVDPILECFPINNNLMLLSTIFVSCWPMDNLVADWVGSVIDQKNLLSASVREFGTRKTYKVMLRRMKRNYEDPITVWHVDQVLECMDLDRRSGIVCLVDIKKSISSVYIPTSSYEIGRLLYVDLKMSSFSIRKIILNSDYSSSSVLLCRFTTVPALGDWFLFELDENDVSWKVKTVMKCCKLCSTRIVHDQLEVETEIMSSSFVSNKGICIMYSDTLGPVECDSNIPFNTTLLGSGKCTVWCSFKDSTAPNDPFWKVVDNFAIPHIVDSKADENAQNFGGNRYIGIIIAKWKHHCYIWTTVGNCIYNEGYSLKIGDWVLISISQSKINAAAFFPAKKGQKIQSIFTTTCKDSIIVVTVELIIPANYIARKPPLLPFFGKVMDRKRWFEVYIDEIRGHLVEVNITPVRNGKCASDWDIVNVSIKDALNGSVSNRFHPNESKVREPTANLMVENTNSVAVKLDEESDSNPESNIHSETVC</sequence>
<protein>
    <submittedName>
        <fullName evidence="3">Tudor domain-containing protein</fullName>
    </submittedName>
</protein>